<dbReference type="GO" id="GO:0044774">
    <property type="term" value="P:mitotic DNA integrity checkpoint signaling"/>
    <property type="evidence" value="ECO:0007669"/>
    <property type="project" value="TreeGrafter"/>
</dbReference>
<dbReference type="OrthoDB" id="9970333at2759"/>
<gene>
    <name evidence="1" type="primary">Acey_s0292.g1585</name>
    <name evidence="1" type="ORF">Y032_0292g1585</name>
</gene>
<dbReference type="EMBL" id="JARK01001628">
    <property type="protein sequence ID" value="EYB85730.1"/>
    <property type="molecule type" value="Genomic_DNA"/>
</dbReference>
<dbReference type="GO" id="GO:0035861">
    <property type="term" value="C:site of double-strand break"/>
    <property type="evidence" value="ECO:0007669"/>
    <property type="project" value="TreeGrafter"/>
</dbReference>
<reference evidence="2" key="1">
    <citation type="journal article" date="2015" name="Nat. Genet.">
        <title>The genome and transcriptome of the zoonotic hookworm Ancylostoma ceylanicum identify infection-specific gene families.</title>
        <authorList>
            <person name="Schwarz E.M."/>
            <person name="Hu Y."/>
            <person name="Antoshechkin I."/>
            <person name="Miller M.M."/>
            <person name="Sternberg P.W."/>
            <person name="Aroian R.V."/>
        </authorList>
    </citation>
    <scope>NUCLEOTIDE SEQUENCE</scope>
    <source>
        <strain evidence="2">HY135</strain>
    </source>
</reference>
<dbReference type="AlphaFoldDB" id="A0A016S4Y9"/>
<dbReference type="GO" id="GO:0031297">
    <property type="term" value="P:replication fork processing"/>
    <property type="evidence" value="ECO:0007669"/>
    <property type="project" value="TreeGrafter"/>
</dbReference>
<dbReference type="GO" id="GO:0042800">
    <property type="term" value="F:histone H3K4 methyltransferase activity"/>
    <property type="evidence" value="ECO:0007669"/>
    <property type="project" value="TreeGrafter"/>
</dbReference>
<dbReference type="InterPro" id="IPR036397">
    <property type="entry name" value="RNaseH_sf"/>
</dbReference>
<dbReference type="GO" id="GO:0000729">
    <property type="term" value="P:DNA double-strand break processing"/>
    <property type="evidence" value="ECO:0007669"/>
    <property type="project" value="TreeGrafter"/>
</dbReference>
<dbReference type="Gene3D" id="3.30.420.10">
    <property type="entry name" value="Ribonuclease H-like superfamily/Ribonuclease H"/>
    <property type="match status" value="1"/>
</dbReference>
<dbReference type="GO" id="GO:0015074">
    <property type="term" value="P:DNA integration"/>
    <property type="evidence" value="ECO:0007669"/>
    <property type="project" value="TreeGrafter"/>
</dbReference>
<organism evidence="1 2">
    <name type="scientific">Ancylostoma ceylanicum</name>
    <dbReference type="NCBI Taxonomy" id="53326"/>
    <lineage>
        <taxon>Eukaryota</taxon>
        <taxon>Metazoa</taxon>
        <taxon>Ecdysozoa</taxon>
        <taxon>Nematoda</taxon>
        <taxon>Chromadorea</taxon>
        <taxon>Rhabditida</taxon>
        <taxon>Rhabditina</taxon>
        <taxon>Rhabditomorpha</taxon>
        <taxon>Strongyloidea</taxon>
        <taxon>Ancylostomatidae</taxon>
        <taxon>Ancylostomatinae</taxon>
        <taxon>Ancylostoma</taxon>
    </lineage>
</organism>
<dbReference type="Proteomes" id="UP000024635">
    <property type="component" value="Unassembled WGS sequence"/>
</dbReference>
<dbReference type="GO" id="GO:0003697">
    <property type="term" value="F:single-stranded DNA binding"/>
    <property type="evidence" value="ECO:0007669"/>
    <property type="project" value="TreeGrafter"/>
</dbReference>
<dbReference type="STRING" id="53326.A0A016S4Y9"/>
<dbReference type="PANTHER" id="PTHR46060:SF2">
    <property type="entry name" value="HISTONE-LYSINE N-METHYLTRANSFERASE SETMAR"/>
    <property type="match status" value="1"/>
</dbReference>
<evidence type="ECO:0008006" key="3">
    <source>
        <dbReference type="Google" id="ProtNLM"/>
    </source>
</evidence>
<dbReference type="GO" id="GO:0006303">
    <property type="term" value="P:double-strand break repair via nonhomologous end joining"/>
    <property type="evidence" value="ECO:0007669"/>
    <property type="project" value="TreeGrafter"/>
</dbReference>
<dbReference type="InterPro" id="IPR052709">
    <property type="entry name" value="Transposase-MT_Hybrid"/>
</dbReference>
<name>A0A016S4Y9_9BILA</name>
<dbReference type="GO" id="GO:0000793">
    <property type="term" value="C:condensed chromosome"/>
    <property type="evidence" value="ECO:0007669"/>
    <property type="project" value="TreeGrafter"/>
</dbReference>
<sequence length="84" mass="9758">MKPGESITADVYCSELEEMMRKLAIKHQRLVTRDKPILLRDNARPHVAKATLLKLQEMELETLCHPAYSPDLAPTDYHFFQAYE</sequence>
<dbReference type="PANTHER" id="PTHR46060">
    <property type="entry name" value="MARINER MOS1 TRANSPOSASE-LIKE PROTEIN"/>
    <property type="match status" value="1"/>
</dbReference>
<proteinExistence type="predicted"/>
<comment type="caution">
    <text evidence="1">The sequence shown here is derived from an EMBL/GenBank/DDBJ whole genome shotgun (WGS) entry which is preliminary data.</text>
</comment>
<evidence type="ECO:0000313" key="2">
    <source>
        <dbReference type="Proteomes" id="UP000024635"/>
    </source>
</evidence>
<dbReference type="GO" id="GO:0046975">
    <property type="term" value="F:histone H3K36 methyltransferase activity"/>
    <property type="evidence" value="ECO:0007669"/>
    <property type="project" value="TreeGrafter"/>
</dbReference>
<dbReference type="GO" id="GO:0003690">
    <property type="term" value="F:double-stranded DNA binding"/>
    <property type="evidence" value="ECO:0007669"/>
    <property type="project" value="TreeGrafter"/>
</dbReference>
<dbReference type="GO" id="GO:0000014">
    <property type="term" value="F:single-stranded DNA endodeoxyribonuclease activity"/>
    <property type="evidence" value="ECO:0007669"/>
    <property type="project" value="TreeGrafter"/>
</dbReference>
<keyword evidence="2" id="KW-1185">Reference proteome</keyword>
<accession>A0A016S4Y9</accession>
<evidence type="ECO:0000313" key="1">
    <source>
        <dbReference type="EMBL" id="EYB85730.1"/>
    </source>
</evidence>
<dbReference type="GO" id="GO:0005634">
    <property type="term" value="C:nucleus"/>
    <property type="evidence" value="ECO:0007669"/>
    <property type="project" value="TreeGrafter"/>
</dbReference>
<dbReference type="GO" id="GO:0044547">
    <property type="term" value="F:DNA topoisomerase binding"/>
    <property type="evidence" value="ECO:0007669"/>
    <property type="project" value="TreeGrafter"/>
</dbReference>
<protein>
    <recommendedName>
        <fullName evidence="3">Tc1-like transposase DDE domain-containing protein</fullName>
    </recommendedName>
</protein>